<dbReference type="EMBL" id="CAJVPU010009737">
    <property type="protein sequence ID" value="CAG8598038.1"/>
    <property type="molecule type" value="Genomic_DNA"/>
</dbReference>
<sequence>MDNDVQNLLKLLNKFHYTLACCESMTGGKFASILTKSPGAGRIFKGGFIVYTNEAKKKLAKISPYILNNFTGNAGPTAQENKSVGQIYIGISSDYSSFSKDYHFNGSRSEIVQQAIKTGIQLLINAVKKFSDDKLIDNNHLLSRISKREHNN</sequence>
<evidence type="ECO:0000313" key="1">
    <source>
        <dbReference type="EMBL" id="CAG8598038.1"/>
    </source>
</evidence>
<reference evidence="1" key="1">
    <citation type="submission" date="2021-06" db="EMBL/GenBank/DDBJ databases">
        <authorList>
            <person name="Kallberg Y."/>
            <person name="Tangrot J."/>
            <person name="Rosling A."/>
        </authorList>
    </citation>
    <scope>NUCLEOTIDE SEQUENCE</scope>
    <source>
        <strain evidence="1">IL203A</strain>
    </source>
</reference>
<comment type="caution">
    <text evidence="1">The sequence shown here is derived from an EMBL/GenBank/DDBJ whole genome shotgun (WGS) entry which is preliminary data.</text>
</comment>
<keyword evidence="2" id="KW-1185">Reference proteome</keyword>
<accession>A0ACA9MN98</accession>
<gene>
    <name evidence="1" type="ORF">DHETER_LOCUS7133</name>
</gene>
<proteinExistence type="predicted"/>
<evidence type="ECO:0000313" key="2">
    <source>
        <dbReference type="Proteomes" id="UP000789702"/>
    </source>
</evidence>
<protein>
    <submittedName>
        <fullName evidence="1">17198_t:CDS:1</fullName>
    </submittedName>
</protein>
<name>A0ACA9MN98_9GLOM</name>
<dbReference type="Proteomes" id="UP000789702">
    <property type="component" value="Unassembled WGS sequence"/>
</dbReference>
<organism evidence="1 2">
    <name type="scientific">Dentiscutata heterogama</name>
    <dbReference type="NCBI Taxonomy" id="1316150"/>
    <lineage>
        <taxon>Eukaryota</taxon>
        <taxon>Fungi</taxon>
        <taxon>Fungi incertae sedis</taxon>
        <taxon>Mucoromycota</taxon>
        <taxon>Glomeromycotina</taxon>
        <taxon>Glomeromycetes</taxon>
        <taxon>Diversisporales</taxon>
        <taxon>Gigasporaceae</taxon>
        <taxon>Dentiscutata</taxon>
    </lineage>
</organism>